<dbReference type="Pfam" id="PF02800">
    <property type="entry name" value="Gp_dh_C"/>
    <property type="match status" value="1"/>
</dbReference>
<dbReference type="InterPro" id="IPR036291">
    <property type="entry name" value="NAD(P)-bd_dom_sf"/>
</dbReference>
<dbReference type="Gene3D" id="3.30.360.10">
    <property type="entry name" value="Dihydrodipicolinate Reductase, domain 2"/>
    <property type="match status" value="1"/>
</dbReference>
<dbReference type="EMBL" id="MFZV01000016">
    <property type="protein sequence ID" value="OGK31232.1"/>
    <property type="molecule type" value="Genomic_DNA"/>
</dbReference>
<dbReference type="AlphaFoldDB" id="A0A1F7HKC8"/>
<evidence type="ECO:0000313" key="10">
    <source>
        <dbReference type="Proteomes" id="UP000177199"/>
    </source>
</evidence>
<feature type="binding site" evidence="4">
    <location>
        <position position="232"/>
    </location>
    <ligand>
        <name>D-glyceraldehyde 3-phosphate</name>
        <dbReference type="ChEBI" id="CHEBI:59776"/>
    </ligand>
</feature>
<dbReference type="FunFam" id="3.30.360.10:FF:000002">
    <property type="entry name" value="Glyceraldehyde-3-phosphate dehydrogenase"/>
    <property type="match status" value="1"/>
</dbReference>
<feature type="binding site" evidence="5">
    <location>
        <position position="314"/>
    </location>
    <ligand>
        <name>NAD(+)</name>
        <dbReference type="ChEBI" id="CHEBI:57540"/>
    </ligand>
</feature>
<dbReference type="Gene3D" id="3.40.50.720">
    <property type="entry name" value="NAD(P)-binding Rossmann-like Domain"/>
    <property type="match status" value="1"/>
</dbReference>
<dbReference type="Proteomes" id="UP000177199">
    <property type="component" value="Unassembled WGS sequence"/>
</dbReference>
<gene>
    <name evidence="9" type="ORF">A3F29_04685</name>
</gene>
<keyword evidence="5" id="KW-0547">Nucleotide-binding</keyword>
<dbReference type="SMART" id="SM00846">
    <property type="entry name" value="Gp_dh_N"/>
    <property type="match status" value="1"/>
</dbReference>
<accession>A0A1F7HKC8</accession>
<proteinExistence type="inferred from homology"/>
<keyword evidence="2" id="KW-0560">Oxidoreductase</keyword>
<dbReference type="FunFam" id="3.40.50.720:FF:000001">
    <property type="entry name" value="Glyceraldehyde-3-phosphate dehydrogenase"/>
    <property type="match status" value="1"/>
</dbReference>
<reference evidence="9 10" key="1">
    <citation type="journal article" date="2016" name="Nat. Commun.">
        <title>Thousands of microbial genomes shed light on interconnected biogeochemical processes in an aquifer system.</title>
        <authorList>
            <person name="Anantharaman K."/>
            <person name="Brown C.T."/>
            <person name="Hug L.A."/>
            <person name="Sharon I."/>
            <person name="Castelle C.J."/>
            <person name="Probst A.J."/>
            <person name="Thomas B.C."/>
            <person name="Singh A."/>
            <person name="Wilkins M.J."/>
            <person name="Karaoz U."/>
            <person name="Brodie E.L."/>
            <person name="Williams K.H."/>
            <person name="Hubbard S.S."/>
            <person name="Banfield J.F."/>
        </authorList>
    </citation>
    <scope>NUCLEOTIDE SEQUENCE [LARGE SCALE GENOMIC DNA]</scope>
</reference>
<feature type="binding site" evidence="4">
    <location>
        <position position="185"/>
    </location>
    <ligand>
        <name>D-glyceraldehyde 3-phosphate</name>
        <dbReference type="ChEBI" id="CHEBI:59776"/>
    </ligand>
</feature>
<feature type="binding site" evidence="5">
    <location>
        <position position="122"/>
    </location>
    <ligand>
        <name>NAD(+)</name>
        <dbReference type="ChEBI" id="CHEBI:57540"/>
    </ligand>
</feature>
<comment type="caution">
    <text evidence="9">The sequence shown here is derived from an EMBL/GenBank/DDBJ whole genome shotgun (WGS) entry which is preliminary data.</text>
</comment>
<evidence type="ECO:0000256" key="1">
    <source>
        <dbReference type="ARBA" id="ARBA00007406"/>
    </source>
</evidence>
<keyword evidence="5" id="KW-0520">NAD</keyword>
<dbReference type="InterPro" id="IPR020828">
    <property type="entry name" value="GlycerAld_3-P_DH_NAD(P)-bd"/>
</dbReference>
<dbReference type="PANTHER" id="PTHR43148">
    <property type="entry name" value="GLYCERALDEHYDE-3-PHOSPHATE DEHYDROGENASE 2"/>
    <property type="match status" value="1"/>
</dbReference>
<dbReference type="SUPFAM" id="SSF55347">
    <property type="entry name" value="Glyceraldehyde-3-phosphate dehydrogenase-like, C-terminal domain"/>
    <property type="match status" value="1"/>
</dbReference>
<dbReference type="InterPro" id="IPR020829">
    <property type="entry name" value="GlycerAld_3-P_DH_cat"/>
</dbReference>
<feature type="active site" description="Nucleophile" evidence="3">
    <location>
        <position position="155"/>
    </location>
</feature>
<evidence type="ECO:0000256" key="6">
    <source>
        <dbReference type="PIRSR" id="PIRSR000149-4"/>
    </source>
</evidence>
<evidence type="ECO:0000256" key="5">
    <source>
        <dbReference type="PIRSR" id="PIRSR000149-3"/>
    </source>
</evidence>
<dbReference type="GO" id="GO:0016620">
    <property type="term" value="F:oxidoreductase activity, acting on the aldehyde or oxo group of donors, NAD or NADP as acceptor"/>
    <property type="evidence" value="ECO:0007669"/>
    <property type="project" value="InterPro"/>
</dbReference>
<dbReference type="PRINTS" id="PR00078">
    <property type="entry name" value="G3PDHDRGNASE"/>
</dbReference>
<feature type="binding site" evidence="4">
    <location>
        <begin position="154"/>
        <end position="156"/>
    </location>
    <ligand>
        <name>D-glyceraldehyde 3-phosphate</name>
        <dbReference type="ChEBI" id="CHEBI:59776"/>
    </ligand>
</feature>
<dbReference type="Pfam" id="PF00044">
    <property type="entry name" value="Gp_dh_N"/>
    <property type="match status" value="1"/>
</dbReference>
<evidence type="ECO:0000256" key="2">
    <source>
        <dbReference type="ARBA" id="ARBA00023002"/>
    </source>
</evidence>
<feature type="binding site" evidence="5">
    <location>
        <begin position="13"/>
        <end position="14"/>
    </location>
    <ligand>
        <name>NAD(+)</name>
        <dbReference type="ChEBI" id="CHEBI:57540"/>
    </ligand>
</feature>
<organism evidence="9 10">
    <name type="scientific">Candidatus Roizmanbacteria bacterium RIFCSPHIGHO2_12_FULL_33_9</name>
    <dbReference type="NCBI Taxonomy" id="1802045"/>
    <lineage>
        <taxon>Bacteria</taxon>
        <taxon>Candidatus Roizmaniibacteriota</taxon>
    </lineage>
</organism>
<feature type="domain" description="Glyceraldehyde 3-phosphate dehydrogenase NAD(P) binding" evidence="8">
    <location>
        <begin position="4"/>
        <end position="155"/>
    </location>
</feature>
<sequence>MSRLKVGLNGFGRIGRTFARIALQRDLFDLVMINTRSSNSKVIADLLKNDYVYGNFDKELKVENNALSIDDKEIRINNSDSPTNVPWQEVNTDIVIDATGVFLTSQELKNHLKGSVKKVILTTVSKDEETAHLVLGVNDADFDFKNSDIIANCSCTTNSVAVLYKVLQDTFGIKSSFFTTVHAYTQSQTSLEDLSKLKAIDLSIIPSTTGASVGVVRTIPELSGKIKGLSLRVPVPTVSFSDVTALLEKETSVEEINNMFKEKAEGKMQKYLGYQDSPINSSELIGSTYSCVFDSNYTEVIDGNYVKLTGWYDNEWGYSSRVADLVEKLSQYI</sequence>
<comment type="similarity">
    <text evidence="1 7">Belongs to the glyceraldehyde-3-phosphate dehydrogenase family.</text>
</comment>
<evidence type="ECO:0000256" key="4">
    <source>
        <dbReference type="PIRSR" id="PIRSR000149-2"/>
    </source>
</evidence>
<evidence type="ECO:0000256" key="3">
    <source>
        <dbReference type="PIRSR" id="PIRSR000149-1"/>
    </source>
</evidence>
<feature type="site" description="Activates thiol group during catalysis" evidence="6">
    <location>
        <position position="182"/>
    </location>
</feature>
<dbReference type="SUPFAM" id="SSF51735">
    <property type="entry name" value="NAD(P)-binding Rossmann-fold domains"/>
    <property type="match status" value="1"/>
</dbReference>
<dbReference type="PIRSF" id="PIRSF000149">
    <property type="entry name" value="GAP_DH"/>
    <property type="match status" value="1"/>
</dbReference>
<dbReference type="GO" id="GO:0051287">
    <property type="term" value="F:NAD binding"/>
    <property type="evidence" value="ECO:0007669"/>
    <property type="project" value="InterPro"/>
</dbReference>
<evidence type="ECO:0000259" key="8">
    <source>
        <dbReference type="SMART" id="SM00846"/>
    </source>
</evidence>
<dbReference type="InterPro" id="IPR020831">
    <property type="entry name" value="GlycerAld/Erythrose_P_DH"/>
</dbReference>
<protein>
    <recommendedName>
        <fullName evidence="8">Glyceraldehyde 3-phosphate dehydrogenase NAD(P) binding domain-containing protein</fullName>
    </recommendedName>
</protein>
<evidence type="ECO:0000313" key="9">
    <source>
        <dbReference type="EMBL" id="OGK31232.1"/>
    </source>
</evidence>
<dbReference type="CDD" id="cd05214">
    <property type="entry name" value="GAPDH_I_N"/>
    <property type="match status" value="1"/>
</dbReference>
<evidence type="ECO:0000256" key="7">
    <source>
        <dbReference type="RuleBase" id="RU000397"/>
    </source>
</evidence>
<feature type="binding site" evidence="4">
    <location>
        <begin position="209"/>
        <end position="210"/>
    </location>
    <ligand>
        <name>D-glyceraldehyde 3-phosphate</name>
        <dbReference type="ChEBI" id="CHEBI:59776"/>
    </ligand>
</feature>
<name>A0A1F7HKC8_9BACT</name>